<dbReference type="InterPro" id="IPR001288">
    <property type="entry name" value="Translation_initiation_fac_3"/>
</dbReference>
<evidence type="ECO:0000256" key="5">
    <source>
        <dbReference type="SAM" id="Coils"/>
    </source>
</evidence>
<keyword evidence="5" id="KW-0175">Coiled coil</keyword>
<dbReference type="Gene3D" id="3.30.110.10">
    <property type="entry name" value="Translation initiation factor 3 (IF-3), C-terminal domain"/>
    <property type="match status" value="1"/>
</dbReference>
<comment type="subcellular location">
    <subcellularLocation>
        <location evidence="4">Plastid</location>
        <location evidence="4">Chloroplast</location>
    </subcellularLocation>
</comment>
<keyword evidence="10" id="KW-1185">Reference proteome</keyword>
<protein>
    <recommendedName>
        <fullName evidence="4">Translation initiation factor IF-3</fullName>
    </recommendedName>
</protein>
<feature type="coiled-coil region" evidence="5">
    <location>
        <begin position="136"/>
        <end position="163"/>
    </location>
</feature>
<feature type="region of interest" description="Disordered" evidence="6">
    <location>
        <begin position="243"/>
        <end position="277"/>
    </location>
</feature>
<dbReference type="Proteomes" id="UP000886520">
    <property type="component" value="Chromosome 22"/>
</dbReference>
<dbReference type="GO" id="GO:0009507">
    <property type="term" value="C:chloroplast"/>
    <property type="evidence" value="ECO:0007669"/>
    <property type="project" value="UniProtKB-SubCell"/>
</dbReference>
<evidence type="ECO:0000256" key="1">
    <source>
        <dbReference type="ARBA" id="ARBA00005439"/>
    </source>
</evidence>
<dbReference type="OrthoDB" id="21573at2759"/>
<name>A0A9D4U615_ADICA</name>
<dbReference type="PROSITE" id="PS00938">
    <property type="entry name" value="IF3"/>
    <property type="match status" value="1"/>
</dbReference>
<comment type="subunit">
    <text evidence="4">Monomer.</text>
</comment>
<dbReference type="SUPFAM" id="SSF55200">
    <property type="entry name" value="Translation initiation factor IF3, C-terminal domain"/>
    <property type="match status" value="1"/>
</dbReference>
<feature type="compositionally biased region" description="Polar residues" evidence="6">
    <location>
        <begin position="250"/>
        <end position="262"/>
    </location>
</feature>
<feature type="region of interest" description="Disordered" evidence="6">
    <location>
        <begin position="47"/>
        <end position="77"/>
    </location>
</feature>
<dbReference type="Pfam" id="PF05198">
    <property type="entry name" value="IF3_N"/>
    <property type="match status" value="1"/>
</dbReference>
<comment type="function">
    <text evidence="4">IF-3 binds to the 30S ribosomal subunit and shifts the equilibrium between 70S ribosomes and their 50S and 30S subunits in favor of the free subunits, thus enhancing the availability of 30S subunits on which protein synthesis initiation begins.</text>
</comment>
<comment type="caution">
    <text evidence="9">The sequence shown here is derived from an EMBL/GenBank/DDBJ whole genome shotgun (WGS) entry which is preliminary data.</text>
</comment>
<evidence type="ECO:0000259" key="8">
    <source>
        <dbReference type="Pfam" id="PF05198"/>
    </source>
</evidence>
<dbReference type="GO" id="GO:0043022">
    <property type="term" value="F:ribosome binding"/>
    <property type="evidence" value="ECO:0007669"/>
    <property type="project" value="TreeGrafter"/>
</dbReference>
<dbReference type="NCBIfam" id="TIGR00168">
    <property type="entry name" value="infC"/>
    <property type="match status" value="1"/>
</dbReference>
<dbReference type="EMBL" id="JABFUD020000022">
    <property type="protein sequence ID" value="KAI5062143.1"/>
    <property type="molecule type" value="Genomic_DNA"/>
</dbReference>
<organism evidence="9 10">
    <name type="scientific">Adiantum capillus-veneris</name>
    <name type="common">Maidenhair fern</name>
    <dbReference type="NCBI Taxonomy" id="13818"/>
    <lineage>
        <taxon>Eukaryota</taxon>
        <taxon>Viridiplantae</taxon>
        <taxon>Streptophyta</taxon>
        <taxon>Embryophyta</taxon>
        <taxon>Tracheophyta</taxon>
        <taxon>Polypodiopsida</taxon>
        <taxon>Polypodiidae</taxon>
        <taxon>Polypodiales</taxon>
        <taxon>Pteridineae</taxon>
        <taxon>Pteridaceae</taxon>
        <taxon>Vittarioideae</taxon>
        <taxon>Adiantum</taxon>
    </lineage>
</organism>
<dbReference type="PANTHER" id="PTHR10938">
    <property type="entry name" value="TRANSLATION INITIATION FACTOR IF-3"/>
    <property type="match status" value="1"/>
</dbReference>
<evidence type="ECO:0000256" key="3">
    <source>
        <dbReference type="ARBA" id="ARBA00022917"/>
    </source>
</evidence>
<feature type="domain" description="Translation initiation factor 3 N-terminal" evidence="8">
    <location>
        <begin position="80"/>
        <end position="148"/>
    </location>
</feature>
<dbReference type="InterPro" id="IPR019814">
    <property type="entry name" value="Translation_initiation_fac_3_N"/>
</dbReference>
<dbReference type="GO" id="GO:0003743">
    <property type="term" value="F:translation initiation factor activity"/>
    <property type="evidence" value="ECO:0007669"/>
    <property type="project" value="UniProtKB-KW"/>
</dbReference>
<gene>
    <name evidence="9" type="ORF">GOP47_0022682</name>
</gene>
<keyword evidence="3 4" id="KW-0648">Protein biosynthesis</keyword>
<dbReference type="InterPro" id="IPR019815">
    <property type="entry name" value="Translation_initiation_fac_3_C"/>
</dbReference>
<dbReference type="HAMAP" id="MF_00080">
    <property type="entry name" value="IF_3"/>
    <property type="match status" value="1"/>
</dbReference>
<keyword evidence="2 4" id="KW-0396">Initiation factor</keyword>
<dbReference type="SUPFAM" id="SSF54364">
    <property type="entry name" value="Translation initiation factor IF3, N-terminal domain"/>
    <property type="match status" value="1"/>
</dbReference>
<sequence>MAAFVASVGSLGRSVAAGLSSCSISPDSSMQTGTLLELIGALKIVARAGGSRPPPGARRPRPKTARQQSSDNEDRDRLPVNEEIRFDFVMLIGEDGKMVGKMSTDEALFRARGMDLDLVQLDKQDPPCVKIVDYSKLKYELQKRKKEQQKKSLAKRMDLKELKMRYNIDVHDYGVRLKSIQKFLKDGDKVKLIIQFKGRELEFKDLGMKLFDRFQEDIGEEAIVETRQSKEVRSISMVLAPNNKGKVAGQGSNSEKPNTDKNGSGDVATVAAVGGEA</sequence>
<dbReference type="InterPro" id="IPR019813">
    <property type="entry name" value="Translation_initiation_fac3_CS"/>
</dbReference>
<reference evidence="9" key="1">
    <citation type="submission" date="2021-01" db="EMBL/GenBank/DDBJ databases">
        <title>Adiantum capillus-veneris genome.</title>
        <authorList>
            <person name="Fang Y."/>
            <person name="Liao Q."/>
        </authorList>
    </citation>
    <scope>NUCLEOTIDE SEQUENCE</scope>
    <source>
        <strain evidence="9">H3</strain>
        <tissue evidence="9">Leaf</tissue>
    </source>
</reference>
<dbReference type="Pfam" id="PF00707">
    <property type="entry name" value="IF3_C"/>
    <property type="match status" value="1"/>
</dbReference>
<evidence type="ECO:0000256" key="4">
    <source>
        <dbReference type="RuleBase" id="RU000646"/>
    </source>
</evidence>
<dbReference type="InterPro" id="IPR036787">
    <property type="entry name" value="T_IF-3_N_sf"/>
</dbReference>
<dbReference type="Gene3D" id="3.10.20.80">
    <property type="entry name" value="Translation initiation factor 3 (IF-3), N-terminal domain"/>
    <property type="match status" value="1"/>
</dbReference>
<evidence type="ECO:0000313" key="9">
    <source>
        <dbReference type="EMBL" id="KAI5062143.1"/>
    </source>
</evidence>
<evidence type="ECO:0000259" key="7">
    <source>
        <dbReference type="Pfam" id="PF00707"/>
    </source>
</evidence>
<accession>A0A9D4U615</accession>
<evidence type="ECO:0000313" key="10">
    <source>
        <dbReference type="Proteomes" id="UP000886520"/>
    </source>
</evidence>
<feature type="domain" description="Translation initiation factor 3 C-terminal" evidence="7">
    <location>
        <begin position="158"/>
        <end position="242"/>
    </location>
</feature>
<proteinExistence type="inferred from homology"/>
<dbReference type="GO" id="GO:0032790">
    <property type="term" value="P:ribosome disassembly"/>
    <property type="evidence" value="ECO:0007669"/>
    <property type="project" value="TreeGrafter"/>
</dbReference>
<evidence type="ECO:0000256" key="6">
    <source>
        <dbReference type="SAM" id="MobiDB-lite"/>
    </source>
</evidence>
<dbReference type="AlphaFoldDB" id="A0A9D4U615"/>
<dbReference type="PANTHER" id="PTHR10938:SF0">
    <property type="entry name" value="TRANSLATION INITIATION FACTOR IF-3, MITOCHONDRIAL"/>
    <property type="match status" value="1"/>
</dbReference>
<dbReference type="InterPro" id="IPR036788">
    <property type="entry name" value="T_IF-3_C_sf"/>
</dbReference>
<comment type="similarity">
    <text evidence="1 4">Belongs to the IF-3 family.</text>
</comment>
<evidence type="ECO:0000256" key="2">
    <source>
        <dbReference type="ARBA" id="ARBA00022540"/>
    </source>
</evidence>